<dbReference type="PROSITE" id="PS50928">
    <property type="entry name" value="ABC_TM1"/>
    <property type="match status" value="1"/>
</dbReference>
<organism evidence="10 11">
    <name type="scientific">Ochrobactrum soli</name>
    <dbReference type="NCBI Taxonomy" id="2448455"/>
    <lineage>
        <taxon>Bacteria</taxon>
        <taxon>Pseudomonadati</taxon>
        <taxon>Pseudomonadota</taxon>
        <taxon>Alphaproteobacteria</taxon>
        <taxon>Hyphomicrobiales</taxon>
        <taxon>Brucellaceae</taxon>
        <taxon>Brucella/Ochrobactrum group</taxon>
        <taxon>Ochrobactrum</taxon>
    </lineage>
</organism>
<dbReference type="Pfam" id="PF00528">
    <property type="entry name" value="BPD_transp_1"/>
    <property type="match status" value="1"/>
</dbReference>
<feature type="transmembrane region" description="Helical" evidence="8">
    <location>
        <begin position="71"/>
        <end position="93"/>
    </location>
</feature>
<dbReference type="InterPro" id="IPR000515">
    <property type="entry name" value="MetI-like"/>
</dbReference>
<feature type="transmembrane region" description="Helical" evidence="8">
    <location>
        <begin position="133"/>
        <end position="156"/>
    </location>
</feature>
<comment type="subcellular location">
    <subcellularLocation>
        <location evidence="1 8">Cell membrane</location>
        <topology evidence="1 8">Multi-pass membrane protein</topology>
    </subcellularLocation>
</comment>
<dbReference type="CDD" id="cd06261">
    <property type="entry name" value="TM_PBP2"/>
    <property type="match status" value="1"/>
</dbReference>
<dbReference type="GO" id="GO:0005886">
    <property type="term" value="C:plasma membrane"/>
    <property type="evidence" value="ECO:0007669"/>
    <property type="project" value="UniProtKB-SubCell"/>
</dbReference>
<comment type="similarity">
    <text evidence="2">Belongs to the binding-protein-dependent transport system permease family. CysTW subfamily.</text>
</comment>
<dbReference type="SUPFAM" id="SSF161098">
    <property type="entry name" value="MetI-like"/>
    <property type="match status" value="1"/>
</dbReference>
<evidence type="ECO:0000256" key="2">
    <source>
        <dbReference type="ARBA" id="ARBA00007069"/>
    </source>
</evidence>
<dbReference type="EMBL" id="OOFM01000001">
    <property type="protein sequence ID" value="SPL61414.1"/>
    <property type="molecule type" value="Genomic_DNA"/>
</dbReference>
<name>A0A2P9HBF6_9HYPH</name>
<evidence type="ECO:0000259" key="9">
    <source>
        <dbReference type="PROSITE" id="PS50928"/>
    </source>
</evidence>
<keyword evidence="3 8" id="KW-0813">Transport</keyword>
<dbReference type="PANTHER" id="PTHR43848">
    <property type="entry name" value="PUTRESCINE TRANSPORT SYSTEM PERMEASE PROTEIN POTI"/>
    <property type="match status" value="1"/>
</dbReference>
<accession>A0A2P9HBF6</accession>
<dbReference type="InterPro" id="IPR051789">
    <property type="entry name" value="Bact_Polyamine_Transport"/>
</dbReference>
<gene>
    <name evidence="10" type="ORF">OHAE_4206</name>
</gene>
<feature type="transmembrane region" description="Helical" evidence="8">
    <location>
        <begin position="105"/>
        <end position="127"/>
    </location>
</feature>
<reference evidence="11" key="1">
    <citation type="submission" date="2017-12" db="EMBL/GenBank/DDBJ databases">
        <authorList>
            <person name="Diaz M."/>
        </authorList>
    </citation>
    <scope>NUCLEOTIDE SEQUENCE [LARGE SCALE GENOMIC DNA]</scope>
    <source>
        <strain evidence="11">FI11154</strain>
    </source>
</reference>
<keyword evidence="4" id="KW-1003">Cell membrane</keyword>
<keyword evidence="7 8" id="KW-0472">Membrane</keyword>
<evidence type="ECO:0000256" key="7">
    <source>
        <dbReference type="ARBA" id="ARBA00023136"/>
    </source>
</evidence>
<keyword evidence="5 8" id="KW-0812">Transmembrane</keyword>
<evidence type="ECO:0000313" key="10">
    <source>
        <dbReference type="EMBL" id="SPL61414.1"/>
    </source>
</evidence>
<evidence type="ECO:0000256" key="4">
    <source>
        <dbReference type="ARBA" id="ARBA00022475"/>
    </source>
</evidence>
<dbReference type="PANTHER" id="PTHR43848:SF2">
    <property type="entry name" value="PUTRESCINE TRANSPORT SYSTEM PERMEASE PROTEIN POTI"/>
    <property type="match status" value="1"/>
</dbReference>
<evidence type="ECO:0000256" key="6">
    <source>
        <dbReference type="ARBA" id="ARBA00022989"/>
    </source>
</evidence>
<feature type="transmembrane region" description="Helical" evidence="8">
    <location>
        <begin position="12"/>
        <end position="37"/>
    </location>
</feature>
<dbReference type="InterPro" id="IPR035906">
    <property type="entry name" value="MetI-like_sf"/>
</dbReference>
<dbReference type="AlphaFoldDB" id="A0A2P9HBF6"/>
<dbReference type="RefSeq" id="WP_109365687.1">
    <property type="nucleotide sequence ID" value="NZ_OOFM01000001.1"/>
</dbReference>
<feature type="transmembrane region" description="Helical" evidence="8">
    <location>
        <begin position="207"/>
        <end position="227"/>
    </location>
</feature>
<dbReference type="GO" id="GO:0055085">
    <property type="term" value="P:transmembrane transport"/>
    <property type="evidence" value="ECO:0007669"/>
    <property type="project" value="InterPro"/>
</dbReference>
<sequence>MSKFGILPAKSILLGAWSLTVVFFLLLPIVTVLIYSFNTGNYLIAWKATGWRWYWRILEDGNILATLRTSLTVAILSTLLSIVVGGISGLILGRRPAAIAYPLSLLLLTIISFPEIVKAVAYLIWFVKIDLQIGIMRIAISHALFGSAIVAFIVRARLSGMDGKIEEASADLGATPMITFFTVTLPLLMPAFLVGGLLAFTLSFDDVIVSLFVGTANSTTLPVYILASVRQGLKGDIAAVSAVMFCLTILAFTCAGIYLARTGASRRDTVLMLAGQNDAHAGQ</sequence>
<keyword evidence="6 8" id="KW-1133">Transmembrane helix</keyword>
<evidence type="ECO:0000256" key="3">
    <source>
        <dbReference type="ARBA" id="ARBA00022448"/>
    </source>
</evidence>
<feature type="domain" description="ABC transmembrane type-1" evidence="9">
    <location>
        <begin position="67"/>
        <end position="256"/>
    </location>
</feature>
<dbReference type="Proteomes" id="UP000246073">
    <property type="component" value="Unassembled WGS sequence"/>
</dbReference>
<dbReference type="Gene3D" id="1.10.3720.10">
    <property type="entry name" value="MetI-like"/>
    <property type="match status" value="1"/>
</dbReference>
<evidence type="ECO:0000256" key="5">
    <source>
        <dbReference type="ARBA" id="ARBA00022692"/>
    </source>
</evidence>
<evidence type="ECO:0000256" key="1">
    <source>
        <dbReference type="ARBA" id="ARBA00004651"/>
    </source>
</evidence>
<feature type="transmembrane region" description="Helical" evidence="8">
    <location>
        <begin position="177"/>
        <end position="201"/>
    </location>
</feature>
<feature type="transmembrane region" description="Helical" evidence="8">
    <location>
        <begin position="239"/>
        <end position="260"/>
    </location>
</feature>
<protein>
    <submittedName>
        <fullName evidence="10">Spermidine Putrescine ABC transporter permease component potC (TC_3.A.1.11.1)</fullName>
    </submittedName>
</protein>
<proteinExistence type="inferred from homology"/>
<evidence type="ECO:0000256" key="8">
    <source>
        <dbReference type="RuleBase" id="RU363032"/>
    </source>
</evidence>
<evidence type="ECO:0000313" key="11">
    <source>
        <dbReference type="Proteomes" id="UP000246073"/>
    </source>
</evidence>